<keyword evidence="7 12" id="KW-1133">Transmembrane helix</keyword>
<evidence type="ECO:0000256" key="6">
    <source>
        <dbReference type="ARBA" id="ARBA00022781"/>
    </source>
</evidence>
<feature type="compositionally biased region" description="Polar residues" evidence="11">
    <location>
        <begin position="83"/>
        <end position="92"/>
    </location>
</feature>
<evidence type="ECO:0000256" key="12">
    <source>
        <dbReference type="SAM" id="Phobius"/>
    </source>
</evidence>
<feature type="transmembrane region" description="Helical" evidence="12">
    <location>
        <begin position="677"/>
        <end position="698"/>
    </location>
</feature>
<protein>
    <recommendedName>
        <fullName evidence="15">Otopetrin</fullName>
    </recommendedName>
</protein>
<keyword evidence="3" id="KW-0813">Transport</keyword>
<dbReference type="PANTHER" id="PTHR21522">
    <property type="entry name" value="PROTON CHANNEL OTOP"/>
    <property type="match status" value="1"/>
</dbReference>
<dbReference type="GO" id="GO:0005886">
    <property type="term" value="C:plasma membrane"/>
    <property type="evidence" value="ECO:0007669"/>
    <property type="project" value="UniProtKB-SubCell"/>
</dbReference>
<keyword evidence="10" id="KW-0407">Ion channel</keyword>
<dbReference type="SUPFAM" id="SSF101447">
    <property type="entry name" value="Formin homology 2 domain (FH2 domain)"/>
    <property type="match status" value="1"/>
</dbReference>
<keyword evidence="9 12" id="KW-0472">Membrane</keyword>
<feature type="transmembrane region" description="Helical" evidence="12">
    <location>
        <begin position="503"/>
        <end position="523"/>
    </location>
</feature>
<evidence type="ECO:0000256" key="10">
    <source>
        <dbReference type="ARBA" id="ARBA00023303"/>
    </source>
</evidence>
<evidence type="ECO:0000313" key="13">
    <source>
        <dbReference type="EMBL" id="PAA52240.1"/>
    </source>
</evidence>
<dbReference type="OrthoDB" id="6429739at2759"/>
<feature type="transmembrane region" description="Helical" evidence="12">
    <location>
        <begin position="336"/>
        <end position="355"/>
    </location>
</feature>
<dbReference type="InterPro" id="IPR004878">
    <property type="entry name" value="Otopetrin"/>
</dbReference>
<evidence type="ECO:0000256" key="4">
    <source>
        <dbReference type="ARBA" id="ARBA00022475"/>
    </source>
</evidence>
<comment type="similarity">
    <text evidence="2">Belongs to the otopetrin family.</text>
</comment>
<keyword evidence="8" id="KW-0406">Ion transport</keyword>
<dbReference type="GO" id="GO:0015252">
    <property type="term" value="F:proton channel activity"/>
    <property type="evidence" value="ECO:0007669"/>
    <property type="project" value="InterPro"/>
</dbReference>
<dbReference type="AlphaFoldDB" id="A0A267DSG7"/>
<feature type="compositionally biased region" description="Low complexity" evidence="11">
    <location>
        <begin position="1"/>
        <end position="19"/>
    </location>
</feature>
<dbReference type="Proteomes" id="UP000215902">
    <property type="component" value="Unassembled WGS sequence"/>
</dbReference>
<feature type="transmembrane region" description="Helical" evidence="12">
    <location>
        <begin position="584"/>
        <end position="607"/>
    </location>
</feature>
<gene>
    <name evidence="13" type="ORF">BOX15_Mlig016598g1</name>
</gene>
<evidence type="ECO:0000256" key="11">
    <source>
        <dbReference type="SAM" id="MobiDB-lite"/>
    </source>
</evidence>
<feature type="transmembrane region" description="Helical" evidence="12">
    <location>
        <begin position="375"/>
        <end position="394"/>
    </location>
</feature>
<keyword evidence="6" id="KW-0375">Hydrogen ion transport</keyword>
<keyword evidence="14" id="KW-1185">Reference proteome</keyword>
<feature type="transmembrane region" description="Helical" evidence="12">
    <location>
        <begin position="471"/>
        <end position="491"/>
    </location>
</feature>
<dbReference type="EMBL" id="NIVC01003278">
    <property type="protein sequence ID" value="PAA52240.1"/>
    <property type="molecule type" value="Genomic_DNA"/>
</dbReference>
<reference evidence="13 14" key="1">
    <citation type="submission" date="2017-06" db="EMBL/GenBank/DDBJ databases">
        <title>A platform for efficient transgenesis in Macrostomum lignano, a flatworm model organism for stem cell research.</title>
        <authorList>
            <person name="Berezikov E."/>
        </authorList>
    </citation>
    <scope>NUCLEOTIDE SEQUENCE [LARGE SCALE GENOMIC DNA]</scope>
    <source>
        <strain evidence="13">DV1</strain>
        <tissue evidence="13">Whole organism</tissue>
    </source>
</reference>
<feature type="transmembrane region" description="Helical" evidence="12">
    <location>
        <begin position="432"/>
        <end position="451"/>
    </location>
</feature>
<proteinExistence type="inferred from homology"/>
<keyword evidence="4" id="KW-1003">Cell membrane</keyword>
<feature type="compositionally biased region" description="Low complexity" evidence="11">
    <location>
        <begin position="124"/>
        <end position="137"/>
    </location>
</feature>
<feature type="compositionally biased region" description="Basic and acidic residues" evidence="11">
    <location>
        <begin position="113"/>
        <end position="123"/>
    </location>
</feature>
<evidence type="ECO:0000256" key="8">
    <source>
        <dbReference type="ARBA" id="ARBA00023065"/>
    </source>
</evidence>
<dbReference type="PANTHER" id="PTHR21522:SF61">
    <property type="entry name" value="PROTON CHANNEL OTOPLC"/>
    <property type="match status" value="1"/>
</dbReference>
<feature type="region of interest" description="Disordered" evidence="11">
    <location>
        <begin position="1"/>
        <end position="202"/>
    </location>
</feature>
<evidence type="ECO:0000256" key="7">
    <source>
        <dbReference type="ARBA" id="ARBA00022989"/>
    </source>
</evidence>
<evidence type="ECO:0000313" key="14">
    <source>
        <dbReference type="Proteomes" id="UP000215902"/>
    </source>
</evidence>
<sequence length="882" mass="94626">VQAQKTTKTSSASQTYAQTGRTPLDHRGDPFLALAASSSPSSYSRRQFNEDEASYASSPTYAESPTGGCGSSSGSQPAILPAMTSSAISRTSGPKAAPRDRTGSCGSPQSSDSESHSEGDRQQQQRQLSSSSSSTSSEELRPAAFKARIWSAASSGLRKKPPPPPPPPPPPQLQSNIPQRAGMNIVGSPSPSSNSAGSNPGCGTRHSLISQFSSATGRMETVLAETIVESIALQCAGGVADSGISNTSPETQSSTEFQHLILAKADASSSRTPTLMLGGKAPRQHCSQQHQLLSPRRHPQQVGRHGTPLVGILKPTGAANIDLQTGYMQEAFKASLANILSGIYCILLCCLGLLIPAKVVYSKQSAIEFSFEAFYIYLFVTAIGFMACVYALLLREGADTAAATSSRLDRRWTARRNPGVRLLRRSAAKGGLYLRLGAIVFGIASMIRDGIALAASLQHGSQLTNCSHPIVPIRGALSILFTFVQLNFLFFMNAKMCINKYQVVARFFLAHLVATNTCVWLRTVLLDSSLRTSAQSSLLDRNHSIATIDRHLSTETPPAYDRNSSCATDTDSFIRDMIWKSDPYLFPVTVQYCALSAAILCAVWQNVGQLWPPRRRQILGEDLEDDDDDEAVAAAAAAASESAAMDSQQSPHRLLSTSPAATYRRQRRNTCDGSHRGLCLGLASLVCAAVALLTSAALWQQPRFHRAASLVSHCSELALLAASLAATLAAFPRLADLLYEASKQLNWPLDEALQLLGFGGGCLYWLAGLVPSGDAEPAPPPHRVLTCLAQPVQAAAQLALLCTARRRRCYKALHAREKPGRELVTYLLVANIALLGFATAEPSRGSLSVIERVGLPMHCLYRCHSVALLADLWKEIYKFKAS</sequence>
<evidence type="ECO:0000256" key="2">
    <source>
        <dbReference type="ARBA" id="ARBA00006513"/>
    </source>
</evidence>
<feature type="compositionally biased region" description="Low complexity" evidence="11">
    <location>
        <begin position="187"/>
        <end position="201"/>
    </location>
</feature>
<accession>A0A267DSG7</accession>
<evidence type="ECO:0000256" key="1">
    <source>
        <dbReference type="ARBA" id="ARBA00004651"/>
    </source>
</evidence>
<comment type="caution">
    <text evidence="13">The sequence shown here is derived from an EMBL/GenBank/DDBJ whole genome shotgun (WGS) entry which is preliminary data.</text>
</comment>
<feature type="non-terminal residue" evidence="13">
    <location>
        <position position="1"/>
    </location>
</feature>
<evidence type="ECO:0000256" key="5">
    <source>
        <dbReference type="ARBA" id="ARBA00022692"/>
    </source>
</evidence>
<dbReference type="Pfam" id="PF03189">
    <property type="entry name" value="Otopetrin"/>
    <property type="match status" value="1"/>
</dbReference>
<feature type="compositionally biased region" description="Pro residues" evidence="11">
    <location>
        <begin position="162"/>
        <end position="172"/>
    </location>
</feature>
<comment type="subcellular location">
    <subcellularLocation>
        <location evidence="1">Cell membrane</location>
        <topology evidence="1">Multi-pass membrane protein</topology>
    </subcellularLocation>
</comment>
<name>A0A267DSG7_9PLAT</name>
<keyword evidence="5 12" id="KW-0812">Transmembrane</keyword>
<evidence type="ECO:0000256" key="9">
    <source>
        <dbReference type="ARBA" id="ARBA00023136"/>
    </source>
</evidence>
<evidence type="ECO:0000256" key="3">
    <source>
        <dbReference type="ARBA" id="ARBA00022448"/>
    </source>
</evidence>
<evidence type="ECO:0008006" key="15">
    <source>
        <dbReference type="Google" id="ProtNLM"/>
    </source>
</evidence>
<organism evidence="13 14">
    <name type="scientific">Macrostomum lignano</name>
    <dbReference type="NCBI Taxonomy" id="282301"/>
    <lineage>
        <taxon>Eukaryota</taxon>
        <taxon>Metazoa</taxon>
        <taxon>Spiralia</taxon>
        <taxon>Lophotrochozoa</taxon>
        <taxon>Platyhelminthes</taxon>
        <taxon>Rhabditophora</taxon>
        <taxon>Macrostomorpha</taxon>
        <taxon>Macrostomida</taxon>
        <taxon>Macrostomidae</taxon>
        <taxon>Macrostomum</taxon>
    </lineage>
</organism>